<proteinExistence type="predicted"/>
<dbReference type="Proteomes" id="UP000236291">
    <property type="component" value="Unassembled WGS sequence"/>
</dbReference>
<comment type="caution">
    <text evidence="2">The sequence shown here is derived from an EMBL/GenBank/DDBJ whole genome shotgun (WGS) entry which is preliminary data.</text>
</comment>
<feature type="non-terminal residue" evidence="2">
    <location>
        <position position="1"/>
    </location>
</feature>
<dbReference type="EMBL" id="ASHM01047567">
    <property type="protein sequence ID" value="PNX84925.1"/>
    <property type="molecule type" value="Genomic_DNA"/>
</dbReference>
<evidence type="ECO:0000313" key="2">
    <source>
        <dbReference type="EMBL" id="PNX84925.1"/>
    </source>
</evidence>
<gene>
    <name evidence="2" type="ORF">L195_g040990</name>
</gene>
<sequence>YHGSSLGVAAGSSTLQPFGALADSLPVSKLLPSIEDEQASSDAIEKFDMDEVLDDFVEEHDVTIIPLVKVAGFKAVFHHHFDQKEIKIIPRKEMLRFSHQVPSYLLTGEEAAIMLQKVAGFWTQLLLQVNFSR</sequence>
<protein>
    <submittedName>
        <fullName evidence="2">Chaperone protein dnaJ</fullName>
    </submittedName>
</protein>
<dbReference type="AlphaFoldDB" id="A0A2K3M2A5"/>
<evidence type="ECO:0000259" key="1">
    <source>
        <dbReference type="Pfam" id="PF11926"/>
    </source>
</evidence>
<dbReference type="Pfam" id="PF11926">
    <property type="entry name" value="DUF3444"/>
    <property type="match status" value="1"/>
</dbReference>
<reference evidence="2 3" key="2">
    <citation type="journal article" date="2017" name="Front. Plant Sci.">
        <title>Gene Classification and Mining of Molecular Markers Useful in Red Clover (Trifolium pratense) Breeding.</title>
        <authorList>
            <person name="Istvanek J."/>
            <person name="Dluhosova J."/>
            <person name="Dluhos P."/>
            <person name="Patkova L."/>
            <person name="Nedelnik J."/>
            <person name="Repkova J."/>
        </authorList>
    </citation>
    <scope>NUCLEOTIDE SEQUENCE [LARGE SCALE GENOMIC DNA]</scope>
    <source>
        <strain evidence="3">cv. Tatra</strain>
        <tissue evidence="2">Young leaves</tissue>
    </source>
</reference>
<dbReference type="PANTHER" id="PTHR45089">
    <property type="entry name" value="DNAJ HEAT SHOCK AMINO-TERMINAL DOMAIN PROTEIN-RELATED"/>
    <property type="match status" value="1"/>
</dbReference>
<reference evidence="2 3" key="1">
    <citation type="journal article" date="2014" name="Am. J. Bot.">
        <title>Genome assembly and annotation for red clover (Trifolium pratense; Fabaceae).</title>
        <authorList>
            <person name="Istvanek J."/>
            <person name="Jaros M."/>
            <person name="Krenek A."/>
            <person name="Repkova J."/>
        </authorList>
    </citation>
    <scope>NUCLEOTIDE SEQUENCE [LARGE SCALE GENOMIC DNA]</scope>
    <source>
        <strain evidence="3">cv. Tatra</strain>
        <tissue evidence="2">Young leaves</tissue>
    </source>
</reference>
<feature type="domain" description="DUF3444" evidence="1">
    <location>
        <begin position="38"/>
        <end position="110"/>
    </location>
</feature>
<evidence type="ECO:0000313" key="3">
    <source>
        <dbReference type="Proteomes" id="UP000236291"/>
    </source>
</evidence>
<name>A0A2K3M2A5_TRIPR</name>
<organism evidence="2 3">
    <name type="scientific">Trifolium pratense</name>
    <name type="common">Red clover</name>
    <dbReference type="NCBI Taxonomy" id="57577"/>
    <lineage>
        <taxon>Eukaryota</taxon>
        <taxon>Viridiplantae</taxon>
        <taxon>Streptophyta</taxon>
        <taxon>Embryophyta</taxon>
        <taxon>Tracheophyta</taxon>
        <taxon>Spermatophyta</taxon>
        <taxon>Magnoliopsida</taxon>
        <taxon>eudicotyledons</taxon>
        <taxon>Gunneridae</taxon>
        <taxon>Pentapetalae</taxon>
        <taxon>rosids</taxon>
        <taxon>fabids</taxon>
        <taxon>Fabales</taxon>
        <taxon>Fabaceae</taxon>
        <taxon>Papilionoideae</taxon>
        <taxon>50 kb inversion clade</taxon>
        <taxon>NPAAA clade</taxon>
        <taxon>Hologalegina</taxon>
        <taxon>IRL clade</taxon>
        <taxon>Trifolieae</taxon>
        <taxon>Trifolium</taxon>
    </lineage>
</organism>
<accession>A0A2K3M2A5</accession>
<dbReference type="InterPro" id="IPR024593">
    <property type="entry name" value="DUF3444"/>
</dbReference>